<dbReference type="AlphaFoldDB" id="E6W776"/>
<keyword evidence="3" id="KW-0966">Cell projection</keyword>
<reference evidence="3 4" key="1">
    <citation type="submission" date="2010-12" db="EMBL/GenBank/DDBJ databases">
        <title>Complete sequence of Desulfurispirillum indicum S5.</title>
        <authorList>
            <consortium name="US DOE Joint Genome Institute"/>
            <person name="Lucas S."/>
            <person name="Copeland A."/>
            <person name="Lapidus A."/>
            <person name="Cheng J.-F."/>
            <person name="Goodwin L."/>
            <person name="Pitluck S."/>
            <person name="Chertkov O."/>
            <person name="Held B."/>
            <person name="Detter J.C."/>
            <person name="Han C."/>
            <person name="Tapia R."/>
            <person name="Land M."/>
            <person name="Hauser L."/>
            <person name="Kyrpides N."/>
            <person name="Ivanova N."/>
            <person name="Mikhailova N."/>
            <person name="Haggblom M."/>
            <person name="Rauschenbach I."/>
            <person name="Bini E."/>
            <person name="Woyke T."/>
        </authorList>
    </citation>
    <scope>NUCLEOTIDE SEQUENCE [LARGE SCALE GENOMIC DNA]</scope>
    <source>
        <strain evidence="4">ATCC BAA-1389 / DSM 22839 / S5</strain>
    </source>
</reference>
<feature type="compositionally biased region" description="Basic and acidic residues" evidence="1">
    <location>
        <begin position="656"/>
        <end position="695"/>
    </location>
</feature>
<dbReference type="EMBL" id="CP002432">
    <property type="protein sequence ID" value="ADU66243.1"/>
    <property type="molecule type" value="Genomic_DNA"/>
</dbReference>
<keyword evidence="3" id="KW-0282">Flagellum</keyword>
<dbReference type="Pfam" id="PF02120">
    <property type="entry name" value="Flg_hook"/>
    <property type="match status" value="1"/>
</dbReference>
<dbReference type="RefSeq" id="WP_013506124.1">
    <property type="nucleotide sequence ID" value="NC_014836.1"/>
</dbReference>
<evidence type="ECO:0000259" key="2">
    <source>
        <dbReference type="Pfam" id="PF02120"/>
    </source>
</evidence>
<dbReference type="KEGG" id="din:Selin_1510"/>
<dbReference type="CDD" id="cd17470">
    <property type="entry name" value="T3SS_Flik_C"/>
    <property type="match status" value="1"/>
</dbReference>
<dbReference type="STRING" id="653733.Selin_1510"/>
<gene>
    <name evidence="3" type="ordered locus">Selin_1510</name>
</gene>
<feature type="compositionally biased region" description="Polar residues" evidence="1">
    <location>
        <begin position="477"/>
        <end position="542"/>
    </location>
</feature>
<dbReference type="InterPro" id="IPR038610">
    <property type="entry name" value="FliK-like_C_sf"/>
</dbReference>
<sequence length="709" mass="77237">MITQILDIGNFPLLKKADKGTGSAMADGQQGGFLQLLFQSMDKGASEKNSPLLPADVPEAEKAMERLKQELQTALESLPLSGRSLRQLAQSDVLTPQFNHALQDILNQNVLPPDSIGRALIAEVMDFNSTVMNLEKSSFELSPQQLRDLTLLIEKFSAHRKGKDDKDQDVQAYHHLERSLLFGALFQKQETVVAPDESAVEDPDTHIPADLLARTDLAEELGTLVHFMKQAGELFMRLMDEAGLQPDDLPAGIAQVFQGLMTMSAMMEEVRQSRSMTPEHDGQILAQVLDGEEGMQHFVQLMRDIESLGLHEKQPATEQALQRLVGETAEGTEVARQLGQSLAAMGMLIQANQNPGRTAQADNIATPRQYAGFEALLEKSPLRQLVEAMSRVVASDASSESLEEELSRKQQNANRHNGSAAEITVDRQSAAVARQPVVAQAAMAKETQGRDSELARAVMNKALEAEDESLQEEQRPTRTLPTEKTSATGRENTVTATGATPVSAHAESSVTLQAAGSTSSTPAGQPFVGQQGSSATQSSLTPESAPESAGRRVDMDSVIDQILRKVSVHQSGSLKTITVALNPQHLGKVHIRLSIENAQLVGRLMVEDSGLRENMQRAAAQLREALSNMGLRVERFEIVQPAHQSAAQDNQSQFSEEFRHARNDQQGERDGGSRNHDTETHQNQGNHEHVDDTRETGAIATSDALDITV</sequence>
<accession>E6W776</accession>
<keyword evidence="3" id="KW-0969">Cilium</keyword>
<feature type="region of interest" description="Disordered" evidence="1">
    <location>
        <begin position="396"/>
        <end position="422"/>
    </location>
</feature>
<dbReference type="OrthoDB" id="2380967at2"/>
<dbReference type="eggNOG" id="COG3144">
    <property type="taxonomic scope" value="Bacteria"/>
</dbReference>
<dbReference type="Gene3D" id="3.30.750.140">
    <property type="match status" value="1"/>
</dbReference>
<name>E6W776_DESIS</name>
<feature type="region of interest" description="Disordered" evidence="1">
    <location>
        <begin position="642"/>
        <end position="709"/>
    </location>
</feature>
<keyword evidence="4" id="KW-1185">Reference proteome</keyword>
<dbReference type="HOGENOM" id="CLU_389202_0_0_0"/>
<dbReference type="Proteomes" id="UP000002572">
    <property type="component" value="Chromosome"/>
</dbReference>
<feature type="domain" description="Flagellar hook-length control protein-like C-terminal" evidence="2">
    <location>
        <begin position="565"/>
        <end position="640"/>
    </location>
</feature>
<evidence type="ECO:0000313" key="3">
    <source>
        <dbReference type="EMBL" id="ADU66243.1"/>
    </source>
</evidence>
<protein>
    <submittedName>
        <fullName evidence="3">Flagellar hook-length control protein-like, C-terminal domain</fullName>
    </submittedName>
</protein>
<feature type="region of interest" description="Disordered" evidence="1">
    <location>
        <begin position="464"/>
        <end position="553"/>
    </location>
</feature>
<organism evidence="3 4">
    <name type="scientific">Desulfurispirillum indicum (strain ATCC BAA-1389 / DSM 22839 / S5)</name>
    <dbReference type="NCBI Taxonomy" id="653733"/>
    <lineage>
        <taxon>Bacteria</taxon>
        <taxon>Pseudomonadati</taxon>
        <taxon>Chrysiogenota</taxon>
        <taxon>Chrysiogenia</taxon>
        <taxon>Chrysiogenales</taxon>
        <taxon>Chrysiogenaceae</taxon>
        <taxon>Desulfurispirillum</taxon>
    </lineage>
</organism>
<evidence type="ECO:0000313" key="4">
    <source>
        <dbReference type="Proteomes" id="UP000002572"/>
    </source>
</evidence>
<dbReference type="InterPro" id="IPR021136">
    <property type="entry name" value="Flagellar_hook_control-like_C"/>
</dbReference>
<dbReference type="InParanoid" id="E6W776"/>
<proteinExistence type="predicted"/>
<feature type="compositionally biased region" description="Polar residues" evidence="1">
    <location>
        <begin position="642"/>
        <end position="655"/>
    </location>
</feature>
<evidence type="ECO:0000256" key="1">
    <source>
        <dbReference type="SAM" id="MobiDB-lite"/>
    </source>
</evidence>